<dbReference type="InterPro" id="IPR041662">
    <property type="entry name" value="SusD-like_2"/>
</dbReference>
<dbReference type="Proteomes" id="UP000642920">
    <property type="component" value="Unassembled WGS sequence"/>
</dbReference>
<keyword evidence="2" id="KW-1185">Reference proteome</keyword>
<evidence type="ECO:0000313" key="1">
    <source>
        <dbReference type="EMBL" id="MBL0765098.1"/>
    </source>
</evidence>
<dbReference type="InterPro" id="IPR011990">
    <property type="entry name" value="TPR-like_helical_dom_sf"/>
</dbReference>
<dbReference type="RefSeq" id="WP_201919413.1">
    <property type="nucleotide sequence ID" value="NZ_JAERQG010000002.1"/>
</dbReference>
<dbReference type="PROSITE" id="PS51257">
    <property type="entry name" value="PROKAR_LIPOPROTEIN"/>
    <property type="match status" value="1"/>
</dbReference>
<proteinExistence type="predicted"/>
<accession>A0A937AF53</accession>
<dbReference type="SUPFAM" id="SSF48452">
    <property type="entry name" value="TPR-like"/>
    <property type="match status" value="1"/>
</dbReference>
<reference evidence="1" key="1">
    <citation type="submission" date="2021-01" db="EMBL/GenBank/DDBJ databases">
        <title>Marivirga sp. nov., isolated from intertidal surface sediments.</title>
        <authorList>
            <person name="Zhang M."/>
        </authorList>
    </citation>
    <scope>NUCLEOTIDE SEQUENCE</scope>
    <source>
        <strain evidence="1">SM1354</strain>
    </source>
</reference>
<comment type="caution">
    <text evidence="1">The sequence shown here is derived from an EMBL/GenBank/DDBJ whole genome shotgun (WGS) entry which is preliminary data.</text>
</comment>
<gene>
    <name evidence="1" type="ORF">JKP34_07545</name>
</gene>
<protein>
    <submittedName>
        <fullName evidence="1">SusD/RagB family nutrient-binding outer membrane lipoprotein</fullName>
    </submittedName>
</protein>
<sequence length="481" mass="52826">MKTYINILFTFLIFISFSCTDLVDGEDGNINIDPDSPTQTGYQSVLTTTGVGQIILQNGETARLAGIFGGTHTGTARQYGGYNEYSITTGDFDAIWDDLFIHSYRNARLTEELATDVGISGITIGIAQVHQALALGSGTSLYGDIPFDELADIDIENPDFENQVDVYAKIQLLLDDAIENLEAGGGRPATGSDIYFNGEPMEWIEVAYTLKARFYIHTGEYANAYAAAQNGISSATNNMSAPYGSALEASNLNWQLWENETQGDDIIISDFIVSFVAPSNSVSPNFANYRGNAKTNETARFNYLFSTNDNGFQPNPADGAFGGQTTPSPIVTYEENLLILAEAGFRSEGFNTGLSHLNDFRAFMDAGGYLWDDANPDNIQYDAYTAADFAAGGMENQDGLSADDALLREILEERYITLFTQIEIFNDVRRTLNETNVRVNVQPNTGSELPQRFIYAQSEIDRNENIPRPLPNLFDATPVNQ</sequence>
<dbReference type="AlphaFoldDB" id="A0A937AF53"/>
<name>A0A937AF53_9BACT</name>
<organism evidence="1 2">
    <name type="scientific">Marivirga atlantica</name>
    <dbReference type="NCBI Taxonomy" id="1548457"/>
    <lineage>
        <taxon>Bacteria</taxon>
        <taxon>Pseudomonadati</taxon>
        <taxon>Bacteroidota</taxon>
        <taxon>Cytophagia</taxon>
        <taxon>Cytophagales</taxon>
        <taxon>Marivirgaceae</taxon>
        <taxon>Marivirga</taxon>
    </lineage>
</organism>
<evidence type="ECO:0000313" key="2">
    <source>
        <dbReference type="Proteomes" id="UP000642920"/>
    </source>
</evidence>
<dbReference type="Pfam" id="PF12771">
    <property type="entry name" value="SusD-like_2"/>
    <property type="match status" value="1"/>
</dbReference>
<dbReference type="Gene3D" id="1.25.40.390">
    <property type="match status" value="1"/>
</dbReference>
<dbReference type="EMBL" id="JAERQG010000002">
    <property type="protein sequence ID" value="MBL0765098.1"/>
    <property type="molecule type" value="Genomic_DNA"/>
</dbReference>
<keyword evidence="1" id="KW-0449">Lipoprotein</keyword>